<dbReference type="CDD" id="cd01949">
    <property type="entry name" value="GGDEF"/>
    <property type="match status" value="1"/>
</dbReference>
<sequence length="87" mass="9258">MCARWGGEEFVIAAPQTDLTGATALAEKLRETLSSSPFTAGETLTVSIGVTERISGEPLEQMMARVDKALYLAKANGRDRVEAISGD</sequence>
<comment type="catalytic activity">
    <reaction evidence="2">
        <text>2 GTP = 3',3'-c-di-GMP + 2 diphosphate</text>
        <dbReference type="Rhea" id="RHEA:24898"/>
        <dbReference type="ChEBI" id="CHEBI:33019"/>
        <dbReference type="ChEBI" id="CHEBI:37565"/>
        <dbReference type="ChEBI" id="CHEBI:58805"/>
        <dbReference type="EC" id="2.7.7.65"/>
    </reaction>
</comment>
<reference evidence="4 5" key="1">
    <citation type="submission" date="2020-05" db="EMBL/GenBank/DDBJ databases">
        <title>Horizontal transmission and recombination maintain forever young bacterial symbiont genomes.</title>
        <authorList>
            <person name="Russell S.L."/>
            <person name="Pepper-Tunick E."/>
            <person name="Svedberg J."/>
            <person name="Byrne A."/>
            <person name="Ruelas Castillo J."/>
            <person name="Vollmers C."/>
            <person name="Beinart R.A."/>
            <person name="Corbett-Detig R."/>
        </authorList>
    </citation>
    <scope>NUCLEOTIDE SEQUENCE [LARGE SCALE GENOMIC DNA]</scope>
    <source>
        <strain evidence="4">Santa_Monica_outfall</strain>
    </source>
</reference>
<dbReference type="InterPro" id="IPR050469">
    <property type="entry name" value="Diguanylate_Cyclase"/>
</dbReference>
<feature type="domain" description="GGDEF" evidence="3">
    <location>
        <begin position="1"/>
        <end position="86"/>
    </location>
</feature>
<dbReference type="GO" id="GO:0043709">
    <property type="term" value="P:cell adhesion involved in single-species biofilm formation"/>
    <property type="evidence" value="ECO:0007669"/>
    <property type="project" value="TreeGrafter"/>
</dbReference>
<protein>
    <recommendedName>
        <fullName evidence="1">diguanylate cyclase</fullName>
        <ecNumber evidence="1">2.7.7.65</ecNumber>
    </recommendedName>
</protein>
<evidence type="ECO:0000256" key="2">
    <source>
        <dbReference type="ARBA" id="ARBA00034247"/>
    </source>
</evidence>
<accession>A0A6N0I151</accession>
<evidence type="ECO:0000256" key="1">
    <source>
        <dbReference type="ARBA" id="ARBA00012528"/>
    </source>
</evidence>
<evidence type="ECO:0000313" key="5">
    <source>
        <dbReference type="Proteomes" id="UP000509658"/>
    </source>
</evidence>
<dbReference type="InterPro" id="IPR000160">
    <property type="entry name" value="GGDEF_dom"/>
</dbReference>
<dbReference type="GO" id="GO:0052621">
    <property type="term" value="F:diguanylate cyclase activity"/>
    <property type="evidence" value="ECO:0007669"/>
    <property type="project" value="UniProtKB-EC"/>
</dbReference>
<dbReference type="AlphaFoldDB" id="A0A6N0I151"/>
<proteinExistence type="predicted"/>
<gene>
    <name evidence="4" type="ORF">HUE57_17615</name>
</gene>
<dbReference type="GO" id="GO:1902201">
    <property type="term" value="P:negative regulation of bacterial-type flagellum-dependent cell motility"/>
    <property type="evidence" value="ECO:0007669"/>
    <property type="project" value="TreeGrafter"/>
</dbReference>
<dbReference type="KEGG" id="rev:HUE57_17615"/>
<keyword evidence="5" id="KW-1185">Reference proteome</keyword>
<dbReference type="PANTHER" id="PTHR45138:SF9">
    <property type="entry name" value="DIGUANYLATE CYCLASE DGCM-RELATED"/>
    <property type="match status" value="1"/>
</dbReference>
<dbReference type="EMBL" id="CP054491">
    <property type="protein sequence ID" value="QKQ28344.1"/>
    <property type="molecule type" value="Genomic_DNA"/>
</dbReference>
<organism evidence="4 5">
    <name type="scientific">Candidatus Reidiella endopervernicosa</name>
    <dbReference type="NCBI Taxonomy" id="2738883"/>
    <lineage>
        <taxon>Bacteria</taxon>
        <taxon>Pseudomonadati</taxon>
        <taxon>Pseudomonadota</taxon>
        <taxon>Gammaproteobacteria</taxon>
        <taxon>Candidatus Reidiella</taxon>
    </lineage>
</organism>
<name>A0A6N0I151_9GAMM</name>
<dbReference type="InterPro" id="IPR043128">
    <property type="entry name" value="Rev_trsase/Diguanyl_cyclase"/>
</dbReference>
<dbReference type="PANTHER" id="PTHR45138">
    <property type="entry name" value="REGULATORY COMPONENTS OF SENSORY TRANSDUCTION SYSTEM"/>
    <property type="match status" value="1"/>
</dbReference>
<dbReference type="PROSITE" id="PS50887">
    <property type="entry name" value="GGDEF"/>
    <property type="match status" value="1"/>
</dbReference>
<evidence type="ECO:0000259" key="3">
    <source>
        <dbReference type="PROSITE" id="PS50887"/>
    </source>
</evidence>
<dbReference type="GO" id="GO:0005886">
    <property type="term" value="C:plasma membrane"/>
    <property type="evidence" value="ECO:0007669"/>
    <property type="project" value="TreeGrafter"/>
</dbReference>
<dbReference type="Gene3D" id="3.30.70.270">
    <property type="match status" value="1"/>
</dbReference>
<dbReference type="SUPFAM" id="SSF55073">
    <property type="entry name" value="Nucleotide cyclase"/>
    <property type="match status" value="1"/>
</dbReference>
<dbReference type="Pfam" id="PF00990">
    <property type="entry name" value="GGDEF"/>
    <property type="match status" value="1"/>
</dbReference>
<evidence type="ECO:0000313" key="4">
    <source>
        <dbReference type="EMBL" id="QKQ28344.1"/>
    </source>
</evidence>
<dbReference type="Proteomes" id="UP000509658">
    <property type="component" value="Chromosome"/>
</dbReference>
<dbReference type="EC" id="2.7.7.65" evidence="1"/>
<dbReference type="NCBIfam" id="TIGR00254">
    <property type="entry name" value="GGDEF"/>
    <property type="match status" value="1"/>
</dbReference>
<dbReference type="InterPro" id="IPR029787">
    <property type="entry name" value="Nucleotide_cyclase"/>
</dbReference>